<dbReference type="AlphaFoldDB" id="A0A1T4LB21"/>
<keyword evidence="2" id="KW-1185">Reference proteome</keyword>
<gene>
    <name evidence="1" type="ORF">SAMN02746011_01024</name>
</gene>
<evidence type="ECO:0000313" key="1">
    <source>
        <dbReference type="EMBL" id="SJZ51860.1"/>
    </source>
</evidence>
<dbReference type="Proteomes" id="UP000189941">
    <property type="component" value="Unassembled WGS sequence"/>
</dbReference>
<protein>
    <submittedName>
        <fullName evidence="1">Prophage pi2 protein 07</fullName>
    </submittedName>
</protein>
<accession>A0A1T4LB21</accession>
<dbReference type="Pfam" id="PF05595">
    <property type="entry name" value="DUF771"/>
    <property type="match status" value="1"/>
</dbReference>
<proteinExistence type="predicted"/>
<sequence length="103" mass="12331">MLSIEELIELKEKAIRMECELQTQRLKDEMEFGSVGDMNWLKERLGIKSSEVLRERLLYPFRKELEGKIVYYSDKNGVPWGVNKSPFNKWLVDFFERIEWGGR</sequence>
<organism evidence="1 2">
    <name type="scientific">Globicatella sulfidifaciens DSM 15739</name>
    <dbReference type="NCBI Taxonomy" id="1121925"/>
    <lineage>
        <taxon>Bacteria</taxon>
        <taxon>Bacillati</taxon>
        <taxon>Bacillota</taxon>
        <taxon>Bacilli</taxon>
        <taxon>Lactobacillales</taxon>
        <taxon>Aerococcaceae</taxon>
        <taxon>Globicatella</taxon>
    </lineage>
</organism>
<dbReference type="InterPro" id="IPR008489">
    <property type="entry name" value="DUF771"/>
</dbReference>
<reference evidence="2" key="1">
    <citation type="submission" date="2017-02" db="EMBL/GenBank/DDBJ databases">
        <authorList>
            <person name="Varghese N."/>
            <person name="Submissions S."/>
        </authorList>
    </citation>
    <scope>NUCLEOTIDE SEQUENCE [LARGE SCALE GENOMIC DNA]</scope>
    <source>
        <strain evidence="2">DSM 15739</strain>
    </source>
</reference>
<evidence type="ECO:0000313" key="2">
    <source>
        <dbReference type="Proteomes" id="UP000189941"/>
    </source>
</evidence>
<name>A0A1T4LB21_9LACT</name>
<dbReference type="EMBL" id="FUWO01000007">
    <property type="protein sequence ID" value="SJZ51860.1"/>
    <property type="molecule type" value="Genomic_DNA"/>
</dbReference>